<evidence type="ECO:0000256" key="4">
    <source>
        <dbReference type="PROSITE-ProRule" id="PRU00473"/>
    </source>
</evidence>
<proteinExistence type="predicted"/>
<accession>A0ABS3Q5G3</accession>
<evidence type="ECO:0000313" key="9">
    <source>
        <dbReference type="Proteomes" id="UP000664835"/>
    </source>
</evidence>
<evidence type="ECO:0000313" key="8">
    <source>
        <dbReference type="EMBL" id="MBO1927554.1"/>
    </source>
</evidence>
<feature type="region of interest" description="Disordered" evidence="5">
    <location>
        <begin position="253"/>
        <end position="273"/>
    </location>
</feature>
<dbReference type="PANTHER" id="PTHR30329:SF21">
    <property type="entry name" value="LIPOPROTEIN YIAD-RELATED"/>
    <property type="match status" value="1"/>
</dbReference>
<gene>
    <name evidence="8" type="ORF">J3998_08175</name>
</gene>
<keyword evidence="9" id="KW-1185">Reference proteome</keyword>
<evidence type="ECO:0000256" key="6">
    <source>
        <dbReference type="SAM" id="SignalP"/>
    </source>
</evidence>
<dbReference type="SUPFAM" id="SSF103088">
    <property type="entry name" value="OmpA-like"/>
    <property type="match status" value="1"/>
</dbReference>
<dbReference type="PROSITE" id="PS51123">
    <property type="entry name" value="OMPA_2"/>
    <property type="match status" value="1"/>
</dbReference>
<keyword evidence="3" id="KW-0998">Cell outer membrane</keyword>
<keyword evidence="6" id="KW-0732">Signal</keyword>
<dbReference type="PANTHER" id="PTHR30329">
    <property type="entry name" value="STATOR ELEMENT OF FLAGELLAR MOTOR COMPLEX"/>
    <property type="match status" value="1"/>
</dbReference>
<comment type="caution">
    <text evidence="8">The sequence shown here is derived from an EMBL/GenBank/DDBJ whole genome shotgun (WGS) entry which is preliminary data.</text>
</comment>
<evidence type="ECO:0000256" key="1">
    <source>
        <dbReference type="ARBA" id="ARBA00004442"/>
    </source>
</evidence>
<feature type="domain" description="OmpA-like" evidence="7">
    <location>
        <begin position="170"/>
        <end position="285"/>
    </location>
</feature>
<dbReference type="CDD" id="cd07185">
    <property type="entry name" value="OmpA_C-like"/>
    <property type="match status" value="1"/>
</dbReference>
<dbReference type="InterPro" id="IPR036737">
    <property type="entry name" value="OmpA-like_sf"/>
</dbReference>
<dbReference type="Proteomes" id="UP000664835">
    <property type="component" value="Unassembled WGS sequence"/>
</dbReference>
<dbReference type="InterPro" id="IPR006665">
    <property type="entry name" value="OmpA-like"/>
</dbReference>
<dbReference type="InterPro" id="IPR050330">
    <property type="entry name" value="Bact_OuterMem_StrucFunc"/>
</dbReference>
<dbReference type="Gene3D" id="3.30.1330.60">
    <property type="entry name" value="OmpA-like domain"/>
    <property type="match status" value="1"/>
</dbReference>
<evidence type="ECO:0000259" key="7">
    <source>
        <dbReference type="PROSITE" id="PS51123"/>
    </source>
</evidence>
<comment type="subcellular location">
    <subcellularLocation>
        <location evidence="1">Cell outer membrane</location>
    </subcellularLocation>
</comment>
<feature type="signal peptide" evidence="6">
    <location>
        <begin position="1"/>
        <end position="22"/>
    </location>
</feature>
<reference evidence="8 9" key="1">
    <citation type="submission" date="2021-03" db="EMBL/GenBank/DDBJ databases">
        <title>Thiomicrorhabdus sp.nov.,novel sulfur-oxidizing bacteria isolated from coastal sediment.</title>
        <authorList>
            <person name="Liu X."/>
        </authorList>
    </citation>
    <scope>NUCLEOTIDE SEQUENCE [LARGE SCALE GENOMIC DNA]</scope>
    <source>
        <strain evidence="8 9">6S2-11</strain>
    </source>
</reference>
<dbReference type="PROSITE" id="PS01068">
    <property type="entry name" value="OMPA_1"/>
    <property type="match status" value="1"/>
</dbReference>
<evidence type="ECO:0000256" key="3">
    <source>
        <dbReference type="ARBA" id="ARBA00023237"/>
    </source>
</evidence>
<dbReference type="PRINTS" id="PR01023">
    <property type="entry name" value="NAFLGMOTY"/>
</dbReference>
<sequence>MKTKLLPLVAIISAAAAMPAAANNAYVTDSYGNIVRDSSDRCVRTIHWTADKQDASCKAADEKAAPAATETAATEAAAPAAEAKPAYKVPANIEGNGTNAYWVGSNGYVVKDGSGRCVRTINWTPEKQIDACEGVVKKPEPKPEPAPVVAKPKPEIKPFPAPVAKPVIAPAPINAPMHFTGFFDTNKTNLSDKAKTQLNDYADYMKAVDDVTLKITGHTDRTGSDAYNQKLSEKRAMAVKTYLEESGVAGDRMTAIGKGETSPIADNNTKAGRAENRRVEIEIVK</sequence>
<evidence type="ECO:0000256" key="2">
    <source>
        <dbReference type="ARBA" id="ARBA00023136"/>
    </source>
</evidence>
<organism evidence="8 9">
    <name type="scientific">Thiomicrorhabdus marina</name>
    <dbReference type="NCBI Taxonomy" id="2818442"/>
    <lineage>
        <taxon>Bacteria</taxon>
        <taxon>Pseudomonadati</taxon>
        <taxon>Pseudomonadota</taxon>
        <taxon>Gammaproteobacteria</taxon>
        <taxon>Thiotrichales</taxon>
        <taxon>Piscirickettsiaceae</taxon>
        <taxon>Thiomicrorhabdus</taxon>
    </lineage>
</organism>
<dbReference type="PRINTS" id="PR01021">
    <property type="entry name" value="OMPADOMAIN"/>
</dbReference>
<dbReference type="InterPro" id="IPR006690">
    <property type="entry name" value="OMPA-like_CS"/>
</dbReference>
<evidence type="ECO:0000256" key="5">
    <source>
        <dbReference type="SAM" id="MobiDB-lite"/>
    </source>
</evidence>
<dbReference type="EMBL" id="JAGETV010000013">
    <property type="protein sequence ID" value="MBO1927554.1"/>
    <property type="molecule type" value="Genomic_DNA"/>
</dbReference>
<keyword evidence="2 4" id="KW-0472">Membrane</keyword>
<feature type="chain" id="PRO_5046346391" evidence="6">
    <location>
        <begin position="23"/>
        <end position="285"/>
    </location>
</feature>
<dbReference type="RefSeq" id="WP_208149888.1">
    <property type="nucleotide sequence ID" value="NZ_JAGETV010000013.1"/>
</dbReference>
<dbReference type="InterPro" id="IPR006664">
    <property type="entry name" value="OMP_bac"/>
</dbReference>
<protein>
    <submittedName>
        <fullName evidence="8">OmpA family protein</fullName>
    </submittedName>
</protein>
<name>A0ABS3Q5G3_9GAMM</name>
<dbReference type="Pfam" id="PF00691">
    <property type="entry name" value="OmpA"/>
    <property type="match status" value="1"/>
</dbReference>